<reference evidence="9" key="1">
    <citation type="submission" date="2022-05" db="EMBL/GenBank/DDBJ databases">
        <authorList>
            <person name="Sun H.-N."/>
        </authorList>
    </citation>
    <scope>NUCLEOTIDE SEQUENCE</scope>
    <source>
        <strain evidence="9">HB14</strain>
    </source>
</reference>
<dbReference type="PROSITE" id="PS50106">
    <property type="entry name" value="PDZ"/>
    <property type="match status" value="1"/>
</dbReference>
<keyword evidence="7" id="KW-0732">Signal</keyword>
<dbReference type="PANTHER" id="PTHR32060">
    <property type="entry name" value="TAIL-SPECIFIC PROTEASE"/>
    <property type="match status" value="1"/>
</dbReference>
<dbReference type="InterPro" id="IPR005151">
    <property type="entry name" value="Tail-specific_protease"/>
</dbReference>
<name>A0A9X2KSD1_9GAMM</name>
<dbReference type="RefSeq" id="WP_253966282.1">
    <property type="nucleotide sequence ID" value="NZ_JAMFTH010000001.1"/>
</dbReference>
<evidence type="ECO:0000313" key="9">
    <source>
        <dbReference type="EMBL" id="MCP8897987.1"/>
    </source>
</evidence>
<feature type="chain" id="PRO_5040757486" evidence="7">
    <location>
        <begin position="30"/>
        <end position="726"/>
    </location>
</feature>
<proteinExistence type="inferred from homology"/>
<organism evidence="9 10">
    <name type="scientific">Gilvimarinus xylanilyticus</name>
    <dbReference type="NCBI Taxonomy" id="2944139"/>
    <lineage>
        <taxon>Bacteria</taxon>
        <taxon>Pseudomonadati</taxon>
        <taxon>Pseudomonadota</taxon>
        <taxon>Gammaproteobacteria</taxon>
        <taxon>Cellvibrionales</taxon>
        <taxon>Cellvibrionaceae</taxon>
        <taxon>Gilvimarinus</taxon>
    </lineage>
</organism>
<dbReference type="GO" id="GO:0006508">
    <property type="term" value="P:proteolysis"/>
    <property type="evidence" value="ECO:0007669"/>
    <property type="project" value="UniProtKB-KW"/>
</dbReference>
<dbReference type="Gene3D" id="3.90.226.10">
    <property type="entry name" value="2-enoyl-CoA Hydratase, Chain A, domain 1"/>
    <property type="match status" value="1"/>
</dbReference>
<keyword evidence="4 5" id="KW-0720">Serine protease</keyword>
<dbReference type="Gene3D" id="2.30.42.10">
    <property type="match status" value="1"/>
</dbReference>
<dbReference type="Proteomes" id="UP001139319">
    <property type="component" value="Unassembled WGS sequence"/>
</dbReference>
<dbReference type="SMART" id="SM00245">
    <property type="entry name" value="TSPc"/>
    <property type="match status" value="1"/>
</dbReference>
<reference evidence="9" key="2">
    <citation type="submission" date="2023-01" db="EMBL/GenBank/DDBJ databases">
        <title>Gilvimarinus xylanilyticus HB14 isolated from Caulerpa lentillifera aquaculture base in Hainan, China.</title>
        <authorList>
            <person name="Zhang Y.-J."/>
        </authorList>
    </citation>
    <scope>NUCLEOTIDE SEQUENCE</scope>
    <source>
        <strain evidence="9">HB14</strain>
    </source>
</reference>
<dbReference type="Pfam" id="PF11818">
    <property type="entry name" value="DUF3340"/>
    <property type="match status" value="1"/>
</dbReference>
<dbReference type="PANTHER" id="PTHR32060:SF22">
    <property type="entry name" value="CARBOXYL-TERMINAL-PROCESSING PEPTIDASE 3, CHLOROPLASTIC"/>
    <property type="match status" value="1"/>
</dbReference>
<dbReference type="SUPFAM" id="SSF52096">
    <property type="entry name" value="ClpP/crotonase"/>
    <property type="match status" value="1"/>
</dbReference>
<dbReference type="InterPro" id="IPR020992">
    <property type="entry name" value="Tail_Prtase_C"/>
</dbReference>
<dbReference type="EMBL" id="JAMFTH010000001">
    <property type="protein sequence ID" value="MCP8897987.1"/>
    <property type="molecule type" value="Genomic_DNA"/>
</dbReference>
<comment type="similarity">
    <text evidence="1 5">Belongs to the peptidase S41A family.</text>
</comment>
<dbReference type="InterPro" id="IPR001478">
    <property type="entry name" value="PDZ"/>
</dbReference>
<sequence length="726" mass="81479">MLKKMPLSHHAAQLLGALVFTLSASLAQALNSEPLDPEPLQSTEEQRETTAEIVESLHKHHYRDQDINDELSRKFLDNYLKTLDPGKSYLLQSDVDEFNKHALKFDDDFQKGQLDVAFDIYARYRTRFIERAQSVIAELEDEEKTFDFAVDETLLVDRDEASWAADKAAAEKMWRKRVKADVLNLKLAGKSIEEARELLAKRYQNQARRMSQQTGDDAFNAVINAFTMLYDPHTNYLSPRTLENFNINMSLSLEGIGAMLQSEDEYTKVVRLVPAGPADKQGQLKPADRIVGVGQGKEGDIVDVIGWRLDEVVDLIRGKKDSTVRLEVLPAKAAAGSTTHIVSIKRDTVKLEEQAAQKAVFELSDEQNNSYKLGVIDIPTFYMDFEAYRKRDPNYKSTTRDVFKLLGELAAEKVDGIVVDLRNNGGGSLHEATSLTDLFIDQGPVVQIRQTNQRISRNYRSHSKAVYRGPIVVLVNRLSASASEIFAGAIQDYGRGIIVGSQSFGKGTVQSLQPLQHGQLKITESKFYRVSGDSTQHRGVLPDIDLPEMIDPEDVGESIYDYALPWDQIHEAKHAHYYDIAALLPQIEQRHSKRISTDPDFIFLAEEQALVNANSNRDYISLNEKTRLAEKEDLENQLLNLENTRRKAKGLEPYETYADISGEGNDEGEGESESGGEADPEAQAMDTGPEKIDPSKDPFLTEAGYILVDFIRGLDQEENTAKVANF</sequence>
<keyword evidence="10" id="KW-1185">Reference proteome</keyword>
<dbReference type="CDD" id="cd06782">
    <property type="entry name" value="cpPDZ_CPP-like"/>
    <property type="match status" value="1"/>
</dbReference>
<evidence type="ECO:0000256" key="5">
    <source>
        <dbReference type="RuleBase" id="RU004404"/>
    </source>
</evidence>
<feature type="signal peptide" evidence="7">
    <location>
        <begin position="1"/>
        <end position="29"/>
    </location>
</feature>
<accession>A0A9X2KSD1</accession>
<evidence type="ECO:0000313" key="10">
    <source>
        <dbReference type="Proteomes" id="UP001139319"/>
    </source>
</evidence>
<dbReference type="InterPro" id="IPR029045">
    <property type="entry name" value="ClpP/crotonase-like_dom_sf"/>
</dbReference>
<dbReference type="InterPro" id="IPR036034">
    <property type="entry name" value="PDZ_sf"/>
</dbReference>
<dbReference type="CDD" id="cd07560">
    <property type="entry name" value="Peptidase_S41_CPP"/>
    <property type="match status" value="1"/>
</dbReference>
<dbReference type="SUPFAM" id="SSF50156">
    <property type="entry name" value="PDZ domain-like"/>
    <property type="match status" value="1"/>
</dbReference>
<dbReference type="Pfam" id="PF03572">
    <property type="entry name" value="Peptidase_S41"/>
    <property type="match status" value="1"/>
</dbReference>
<evidence type="ECO:0000256" key="4">
    <source>
        <dbReference type="ARBA" id="ARBA00022825"/>
    </source>
</evidence>
<dbReference type="GO" id="GO:0030288">
    <property type="term" value="C:outer membrane-bounded periplasmic space"/>
    <property type="evidence" value="ECO:0007669"/>
    <property type="project" value="TreeGrafter"/>
</dbReference>
<keyword evidence="2 5" id="KW-0645">Protease</keyword>
<feature type="region of interest" description="Disordered" evidence="6">
    <location>
        <begin position="650"/>
        <end position="698"/>
    </location>
</feature>
<dbReference type="EC" id="3.4.21.102" evidence="9"/>
<dbReference type="Pfam" id="PF17804">
    <property type="entry name" value="TSP_NTD"/>
    <property type="match status" value="1"/>
</dbReference>
<protein>
    <submittedName>
        <fullName evidence="9">Carboxy terminal-processing peptidase</fullName>
        <ecNumber evidence="9">3.4.21.102</ecNumber>
    </submittedName>
</protein>
<evidence type="ECO:0000256" key="7">
    <source>
        <dbReference type="SAM" id="SignalP"/>
    </source>
</evidence>
<dbReference type="AlphaFoldDB" id="A0A9X2KSD1"/>
<gene>
    <name evidence="9" type="ORF">M6D89_01590</name>
</gene>
<comment type="caution">
    <text evidence="9">The sequence shown here is derived from an EMBL/GenBank/DDBJ whole genome shotgun (WGS) entry which is preliminary data.</text>
</comment>
<evidence type="ECO:0000256" key="1">
    <source>
        <dbReference type="ARBA" id="ARBA00009179"/>
    </source>
</evidence>
<dbReference type="InterPro" id="IPR004447">
    <property type="entry name" value="Peptidase_S41A"/>
</dbReference>
<keyword evidence="3 5" id="KW-0378">Hydrolase</keyword>
<dbReference type="Pfam" id="PF00595">
    <property type="entry name" value="PDZ"/>
    <property type="match status" value="1"/>
</dbReference>
<evidence type="ECO:0000256" key="6">
    <source>
        <dbReference type="SAM" id="MobiDB-lite"/>
    </source>
</evidence>
<dbReference type="SMART" id="SM00228">
    <property type="entry name" value="PDZ"/>
    <property type="match status" value="1"/>
</dbReference>
<dbReference type="InterPro" id="IPR040573">
    <property type="entry name" value="TSP_N"/>
</dbReference>
<feature type="compositionally biased region" description="Acidic residues" evidence="6">
    <location>
        <begin position="664"/>
        <end position="680"/>
    </location>
</feature>
<evidence type="ECO:0000256" key="2">
    <source>
        <dbReference type="ARBA" id="ARBA00022670"/>
    </source>
</evidence>
<feature type="domain" description="PDZ" evidence="8">
    <location>
        <begin position="246"/>
        <end position="317"/>
    </location>
</feature>
<dbReference type="GO" id="GO:0004252">
    <property type="term" value="F:serine-type endopeptidase activity"/>
    <property type="evidence" value="ECO:0007669"/>
    <property type="project" value="UniProtKB-EC"/>
</dbReference>
<dbReference type="GO" id="GO:0007165">
    <property type="term" value="P:signal transduction"/>
    <property type="evidence" value="ECO:0007669"/>
    <property type="project" value="TreeGrafter"/>
</dbReference>
<dbReference type="NCBIfam" id="TIGR00225">
    <property type="entry name" value="prc"/>
    <property type="match status" value="1"/>
</dbReference>
<evidence type="ECO:0000259" key="8">
    <source>
        <dbReference type="PROSITE" id="PS50106"/>
    </source>
</evidence>
<evidence type="ECO:0000256" key="3">
    <source>
        <dbReference type="ARBA" id="ARBA00022801"/>
    </source>
</evidence>
<dbReference type="FunFam" id="3.90.226.10:FF:000090">
    <property type="entry name" value="Tail-specific protease"/>
    <property type="match status" value="1"/>
</dbReference>